<gene>
    <name evidence="2" type="ORF">GCM10017577_39540</name>
</gene>
<organism evidence="2 3">
    <name type="scientific">Pseudonocardia halophobica</name>
    <dbReference type="NCBI Taxonomy" id="29401"/>
    <lineage>
        <taxon>Bacteria</taxon>
        <taxon>Bacillati</taxon>
        <taxon>Actinomycetota</taxon>
        <taxon>Actinomycetes</taxon>
        <taxon>Pseudonocardiales</taxon>
        <taxon>Pseudonocardiaceae</taxon>
        <taxon>Pseudonocardia</taxon>
    </lineage>
</organism>
<protein>
    <submittedName>
        <fullName evidence="2">Uncharacterized protein</fullName>
    </submittedName>
</protein>
<sequence>MARSTSCTIAPKRGPSGSRFRTAAAGVGRADRDAGDMSGSGNVCAACARRDRGDREGDDVVDGHGTSATRFVQADVR</sequence>
<proteinExistence type="predicted"/>
<dbReference type="EMBL" id="BSFQ01000016">
    <property type="protein sequence ID" value="GLL12813.1"/>
    <property type="molecule type" value="Genomic_DNA"/>
</dbReference>
<comment type="caution">
    <text evidence="2">The sequence shown here is derived from an EMBL/GenBank/DDBJ whole genome shotgun (WGS) entry which is preliminary data.</text>
</comment>
<evidence type="ECO:0000313" key="3">
    <source>
        <dbReference type="Proteomes" id="UP001143463"/>
    </source>
</evidence>
<name>A0A9W6L4C4_9PSEU</name>
<reference evidence="2" key="1">
    <citation type="journal article" date="2014" name="Int. J. Syst. Evol. Microbiol.">
        <title>Complete genome sequence of Corynebacterium casei LMG S-19264T (=DSM 44701T), isolated from a smear-ripened cheese.</title>
        <authorList>
            <consortium name="US DOE Joint Genome Institute (JGI-PGF)"/>
            <person name="Walter F."/>
            <person name="Albersmeier A."/>
            <person name="Kalinowski J."/>
            <person name="Ruckert C."/>
        </authorList>
    </citation>
    <scope>NUCLEOTIDE SEQUENCE</scope>
    <source>
        <strain evidence="2">VKM Ac-1069</strain>
    </source>
</reference>
<accession>A0A9W6L4C4</accession>
<dbReference type="AlphaFoldDB" id="A0A9W6L4C4"/>
<feature type="region of interest" description="Disordered" evidence="1">
    <location>
        <begin position="1"/>
        <end position="77"/>
    </location>
</feature>
<evidence type="ECO:0000256" key="1">
    <source>
        <dbReference type="SAM" id="MobiDB-lite"/>
    </source>
</evidence>
<reference evidence="2" key="2">
    <citation type="submission" date="2023-01" db="EMBL/GenBank/DDBJ databases">
        <authorList>
            <person name="Sun Q."/>
            <person name="Evtushenko L."/>
        </authorList>
    </citation>
    <scope>NUCLEOTIDE SEQUENCE</scope>
    <source>
        <strain evidence="2">VKM Ac-1069</strain>
    </source>
</reference>
<dbReference type="Proteomes" id="UP001143463">
    <property type="component" value="Unassembled WGS sequence"/>
</dbReference>
<keyword evidence="3" id="KW-1185">Reference proteome</keyword>
<evidence type="ECO:0000313" key="2">
    <source>
        <dbReference type="EMBL" id="GLL12813.1"/>
    </source>
</evidence>